<comment type="caution">
    <text evidence="5">The sequence shown here is derived from an EMBL/GenBank/DDBJ whole genome shotgun (WGS) entry which is preliminary data.</text>
</comment>
<dbReference type="Pfam" id="PF24883">
    <property type="entry name" value="NPHP3_N"/>
    <property type="match status" value="1"/>
</dbReference>
<feature type="region of interest" description="Disordered" evidence="2">
    <location>
        <begin position="674"/>
        <end position="696"/>
    </location>
</feature>
<dbReference type="Pfam" id="PF25053">
    <property type="entry name" value="DUF7791"/>
    <property type="match status" value="1"/>
</dbReference>
<dbReference type="PANTHER" id="PTHR10039:SF5">
    <property type="entry name" value="NACHT DOMAIN-CONTAINING PROTEIN"/>
    <property type="match status" value="1"/>
</dbReference>
<evidence type="ECO:0000259" key="3">
    <source>
        <dbReference type="Pfam" id="PF24883"/>
    </source>
</evidence>
<protein>
    <recommendedName>
        <fullName evidence="6">NACHT domain-containing protein</fullName>
    </recommendedName>
</protein>
<dbReference type="InterPro" id="IPR027417">
    <property type="entry name" value="P-loop_NTPase"/>
</dbReference>
<evidence type="ECO:0000256" key="2">
    <source>
        <dbReference type="SAM" id="MobiDB-lite"/>
    </source>
</evidence>
<dbReference type="SUPFAM" id="SSF52540">
    <property type="entry name" value="P-loop containing nucleoside triphosphate hydrolases"/>
    <property type="match status" value="1"/>
</dbReference>
<dbReference type="InterPro" id="IPR056884">
    <property type="entry name" value="NPHP3-like_N"/>
</dbReference>
<name>A0A8H7XVQ8_PSICU</name>
<dbReference type="OrthoDB" id="443402at2759"/>
<dbReference type="InterPro" id="IPR056693">
    <property type="entry name" value="DUF7791"/>
</dbReference>
<feature type="domain" description="Nephrocystin 3-like N-terminal" evidence="3">
    <location>
        <begin position="62"/>
        <end position="245"/>
    </location>
</feature>
<keyword evidence="1" id="KW-0677">Repeat</keyword>
<evidence type="ECO:0000259" key="4">
    <source>
        <dbReference type="Pfam" id="PF25053"/>
    </source>
</evidence>
<evidence type="ECO:0000256" key="1">
    <source>
        <dbReference type="ARBA" id="ARBA00022737"/>
    </source>
</evidence>
<dbReference type="AlphaFoldDB" id="A0A8H7XVQ8"/>
<proteinExistence type="predicted"/>
<feature type="domain" description="DUF7791" evidence="4">
    <location>
        <begin position="362"/>
        <end position="508"/>
    </location>
</feature>
<organism evidence="5">
    <name type="scientific">Psilocybe cubensis</name>
    <name type="common">Psychedelic mushroom</name>
    <name type="synonym">Stropharia cubensis</name>
    <dbReference type="NCBI Taxonomy" id="181762"/>
    <lineage>
        <taxon>Eukaryota</taxon>
        <taxon>Fungi</taxon>
        <taxon>Dikarya</taxon>
        <taxon>Basidiomycota</taxon>
        <taxon>Agaricomycotina</taxon>
        <taxon>Agaricomycetes</taxon>
        <taxon>Agaricomycetidae</taxon>
        <taxon>Agaricales</taxon>
        <taxon>Agaricineae</taxon>
        <taxon>Strophariaceae</taxon>
        <taxon>Psilocybe</taxon>
    </lineage>
</organism>
<gene>
    <name evidence="5" type="ORF">JR316_008966</name>
</gene>
<sequence>MQATLTASRAEKPVYPAPLTMVTTYDPHSDKFVILRDFLLDALAFKAMNDREEQVTEAYSETFNWIYDHDDHEFAVWLSGASDESMFWIHGLPGSGKSTLMRYISQQSRTMELLRMWAGGEPITLANFFFWESGTAVQRSQAGLLRSLLYQLLGQQPDLIPAVFPILWDKIWKADTRTRIQLTSNWSLSDLLDAFYRFFEICDNNRHVCLLIDGLDEFEGDHQIMIDLLERARQRPRTKIGLSSRPWEVFRKAFSTIPALRLQDLTTNDMIQFVNGKLRANSRIRILMDAEPQAGTDLVNVVVSRANGVFLWVSLVVRTVIKNHGATVYHLASIQKLVESLPTSLDDLFSHFLLRHPSDSQPKMSRIFQLMRAREEVCDFTRDEDSNVLHLWEMALTAGYVSNVPSEALVHEMPKSQVYQMCIATLTDILENCAGLVEVHKTTAEKKIKPSQSNASSARFLPQRKISYLHRTVKDYLRKEDIWNEIVSHLPSIDPHLLHVRSVHLQFKHPIGAPRKQRNINAWWSRIVLAMTHARYCRPASHEAMFDYLNAFDDTLNWYCPPRGGSVAIDSWARSCFGTYEERASRKFPDPFLSLAVKFGVVGYVGTYLDTLEYEYEQEKPLLSHAVEYLVNRQSTVYPLSNPELVEVLLSNGEDPNLIKQPERDTIIQSLAHKNSQEHPSVDDEDYQPPQKPPPALKTPWVLALEAVQQAHRKGWIEPFDIRPEGTARWARILRALLEHGAHPNVMVSATYRDKEESAADLLTRVFEAYMSSEVNQVKDLFIERLKEASIGQC</sequence>
<dbReference type="EMBL" id="JAFIQS010000008">
    <property type="protein sequence ID" value="KAG5166876.1"/>
    <property type="molecule type" value="Genomic_DNA"/>
</dbReference>
<accession>A0A8H7XVQ8</accession>
<dbReference type="Gene3D" id="3.40.50.300">
    <property type="entry name" value="P-loop containing nucleotide triphosphate hydrolases"/>
    <property type="match status" value="1"/>
</dbReference>
<dbReference type="PANTHER" id="PTHR10039">
    <property type="entry name" value="AMELOGENIN"/>
    <property type="match status" value="1"/>
</dbReference>
<reference evidence="5" key="1">
    <citation type="submission" date="2021-02" db="EMBL/GenBank/DDBJ databases">
        <title>Psilocybe cubensis genome.</title>
        <authorList>
            <person name="Mckernan K.J."/>
            <person name="Crawford S."/>
            <person name="Trippe A."/>
            <person name="Kane L.T."/>
            <person name="Mclaughlin S."/>
        </authorList>
    </citation>
    <scope>NUCLEOTIDE SEQUENCE [LARGE SCALE GENOMIC DNA]</scope>
    <source>
        <strain evidence="5">MGC-MH-2018</strain>
    </source>
</reference>
<evidence type="ECO:0000313" key="5">
    <source>
        <dbReference type="EMBL" id="KAG5166876.1"/>
    </source>
</evidence>
<evidence type="ECO:0008006" key="6">
    <source>
        <dbReference type="Google" id="ProtNLM"/>
    </source>
</evidence>